<accession>A0A2A2K4T6</accession>
<keyword evidence="2" id="KW-1185">Reference proteome</keyword>
<dbReference type="Proteomes" id="UP000218231">
    <property type="component" value="Unassembled WGS sequence"/>
</dbReference>
<dbReference type="Pfam" id="PF25680">
    <property type="entry name" value="Mom"/>
    <property type="match status" value="1"/>
</dbReference>
<protein>
    <submittedName>
        <fullName evidence="1">Uncharacterized protein</fullName>
    </submittedName>
</protein>
<dbReference type="EMBL" id="LIAE01009663">
    <property type="protein sequence ID" value="PAV68912.1"/>
    <property type="molecule type" value="Genomic_DNA"/>
</dbReference>
<evidence type="ECO:0000313" key="1">
    <source>
        <dbReference type="EMBL" id="PAV68912.1"/>
    </source>
</evidence>
<dbReference type="InterPro" id="IPR022243">
    <property type="entry name" value="DUF3768"/>
</dbReference>
<gene>
    <name evidence="1" type="ORF">WR25_26018</name>
</gene>
<dbReference type="AlphaFoldDB" id="A0A2A2K4T6"/>
<dbReference type="OrthoDB" id="10373784at2759"/>
<name>A0A2A2K4T6_9BILA</name>
<organism evidence="1 2">
    <name type="scientific">Diploscapter pachys</name>
    <dbReference type="NCBI Taxonomy" id="2018661"/>
    <lineage>
        <taxon>Eukaryota</taxon>
        <taxon>Metazoa</taxon>
        <taxon>Ecdysozoa</taxon>
        <taxon>Nematoda</taxon>
        <taxon>Chromadorea</taxon>
        <taxon>Rhabditida</taxon>
        <taxon>Rhabditina</taxon>
        <taxon>Rhabditomorpha</taxon>
        <taxon>Rhabditoidea</taxon>
        <taxon>Rhabditidae</taxon>
        <taxon>Diploscapter</taxon>
    </lineage>
</organism>
<reference evidence="1 2" key="1">
    <citation type="journal article" date="2017" name="Curr. Biol.">
        <title>Genome architecture and evolution of a unichromosomal asexual nematode.</title>
        <authorList>
            <person name="Fradin H."/>
            <person name="Zegar C."/>
            <person name="Gutwein M."/>
            <person name="Lucas J."/>
            <person name="Kovtun M."/>
            <person name="Corcoran D."/>
            <person name="Baugh L.R."/>
            <person name="Kiontke K."/>
            <person name="Gunsalus K."/>
            <person name="Fitch D.H."/>
            <person name="Piano F."/>
        </authorList>
    </citation>
    <scope>NUCLEOTIDE SEQUENCE [LARGE SCALE GENOMIC DNA]</scope>
    <source>
        <strain evidence="1">PF1309</strain>
    </source>
</reference>
<dbReference type="InterPro" id="IPR057895">
    <property type="entry name" value="Mom"/>
</dbReference>
<evidence type="ECO:0000313" key="2">
    <source>
        <dbReference type="Proteomes" id="UP000218231"/>
    </source>
</evidence>
<sequence length="376" mass="41398">MIAVTDETRTEIIGRLNDRCRQGLDRTARIVVTRTCLATLAGDTLASRAIAQAHLMQALRRCTFDPRDTERNRGSFTVRDTEVFFAIDYYDAALEYGSEDPADAGVTTRRWRDRRASFVSDDTVIDPRRYAVDVIDHATARAFIADHHYLPRYPAAQLAVGLFGPGAGERASLVGAIVFGVPATGAVITRHTGFADPARGCVLQRLLCLPSVAANGESYFASRAFRLLRQARSRIEAVVSFSDPGFGHCGCVYAALSGAYRGRTRARNVLRIAGETISERTLSKIRNLETGHAGAIDQLVRLGARRPATGEHPRAWLDTLKANGVLAAQRQSPLFTYCFELTRRARTAGQSLPRLAYPRRSDAIAQYLLAPHQSHR</sequence>
<dbReference type="Pfam" id="PF12599">
    <property type="entry name" value="DUF3768"/>
    <property type="match status" value="1"/>
</dbReference>
<proteinExistence type="predicted"/>
<comment type="caution">
    <text evidence="1">The sequence shown here is derived from an EMBL/GenBank/DDBJ whole genome shotgun (WGS) entry which is preliminary data.</text>
</comment>